<evidence type="ECO:0000256" key="1">
    <source>
        <dbReference type="ARBA" id="ARBA00005695"/>
    </source>
</evidence>
<reference evidence="6" key="2">
    <citation type="journal article" date="2012" name="PLoS ONE">
        <title>A Deeply Branching Thermophilic Bacterium with an Ancient Acetyl-CoA Pathway Dominates a Subsurface Ecosystem.</title>
        <authorList>
            <person name="Takami H."/>
            <person name="Noguchi H."/>
            <person name="Takaki Y."/>
            <person name="Uchiyama I."/>
            <person name="Toyoda A."/>
            <person name="Nishi S."/>
            <person name="Chee G.-J."/>
            <person name="Arai W."/>
            <person name="Nunoura T."/>
            <person name="Itoh T."/>
            <person name="Hattori M."/>
            <person name="Takai K."/>
        </authorList>
    </citation>
    <scope>NUCLEOTIDE SEQUENCE</scope>
</reference>
<sequence>MVKLRWIVFGVLVLFVVSLASTTASQLTQAQQPKIYTMGMLSDLRTTNTMRTIRTASVWEAYVLGPRHCSLFGLSPTRFYYIPSLAASVPYKPGTTELNLQKEGDLFTLVVDLKKGVTWSDGTEVTADDVVFSMYEGPKLFGGGDFVKGVTTLGGAWTVLLDPNVLEKVEKTGSHQVKLFFKQANLRIQWAILFADIFQKKYWEPKFNETKGDRAKLEALEVNDEPACGWGAMPEALKAPGVGWQRGAFATNVANPNYFWKGVKVDERDAQGNYSEEKPGVYTYKQPVPAAAGPELARYETGPFIDRASYRIFADTSSAVAALIKGEIDMLLNPLGADPGIRAQYRSEPKIKTQDNKSHGMFYQSFNLRRKPFGSGPLQKDPKFRDDDIIGSRFRQAWNCLIDRDFTTQTLFQRVAFSLQTVVSPANSFWFNEKLRAPCDEFSEQTDKTAARAKKVARAVEILKSVGFTWVKEPTANTTTGAVTAGEGIILPVILSSVDAKAGQAVSVPSGAIAVGAKVKLDDAAKAELTVGATKVKSDAAGKISAALGGATSVTLNVDGKLYFYGAGDKTKDRMPTANFIYPNSAYDPRRALFGVQTEKWVNQIGIPVRGVPTGFNVIVTKVFDEQDFDVWSLGWSLGGLTPPDYLESFFHTRHTELGDDNPQGYSNPDVDAMLDEFLKTLDLNKARDLVFKIQEILLVESPYVPLFDTAIVDAWRDDKVVYPFVERTQGIVGMGGMPALVKLR</sequence>
<dbReference type="PANTHER" id="PTHR30290">
    <property type="entry name" value="PERIPLASMIC BINDING COMPONENT OF ABC TRANSPORTER"/>
    <property type="match status" value="1"/>
</dbReference>
<evidence type="ECO:0000313" key="6">
    <source>
        <dbReference type="EMBL" id="BAL57427.1"/>
    </source>
</evidence>
<organism evidence="6">
    <name type="scientific">uncultured Acetothermia bacterium</name>
    <dbReference type="NCBI Taxonomy" id="236499"/>
    <lineage>
        <taxon>Bacteria</taxon>
        <taxon>Candidatus Bipolaricaulota</taxon>
        <taxon>environmental samples</taxon>
    </lineage>
</organism>
<name>H5SMP1_9BACT</name>
<dbReference type="AlphaFoldDB" id="H5SMP1"/>
<evidence type="ECO:0000259" key="5">
    <source>
        <dbReference type="Pfam" id="PF00496"/>
    </source>
</evidence>
<evidence type="ECO:0000256" key="4">
    <source>
        <dbReference type="SAM" id="SignalP"/>
    </source>
</evidence>
<dbReference type="GO" id="GO:0015833">
    <property type="term" value="P:peptide transport"/>
    <property type="evidence" value="ECO:0007669"/>
    <property type="project" value="TreeGrafter"/>
</dbReference>
<gene>
    <name evidence="6" type="ORF">HGMM_F50D11C36</name>
</gene>
<comment type="similarity">
    <text evidence="1">Belongs to the bacterial solute-binding protein 5 family.</text>
</comment>
<dbReference type="InterPro" id="IPR000914">
    <property type="entry name" value="SBP_5_dom"/>
</dbReference>
<dbReference type="PANTHER" id="PTHR30290:SF9">
    <property type="entry name" value="OLIGOPEPTIDE-BINDING PROTEIN APPA"/>
    <property type="match status" value="1"/>
</dbReference>
<feature type="signal peptide" evidence="4">
    <location>
        <begin position="1"/>
        <end position="20"/>
    </location>
</feature>
<dbReference type="GO" id="GO:1904680">
    <property type="term" value="F:peptide transmembrane transporter activity"/>
    <property type="evidence" value="ECO:0007669"/>
    <property type="project" value="TreeGrafter"/>
</dbReference>
<dbReference type="Gene3D" id="3.10.105.10">
    <property type="entry name" value="Dipeptide-binding Protein, Domain 3"/>
    <property type="match status" value="2"/>
</dbReference>
<dbReference type="InterPro" id="IPR039424">
    <property type="entry name" value="SBP_5"/>
</dbReference>
<evidence type="ECO:0000256" key="3">
    <source>
        <dbReference type="ARBA" id="ARBA00022729"/>
    </source>
</evidence>
<reference evidence="6" key="1">
    <citation type="journal article" date="2005" name="Environ. Microbiol.">
        <title>Genetic and functional properties of uncultivated thermophilic crenarchaeotes from a subsurface gold mine as revealed by analysis of genome fragments.</title>
        <authorList>
            <person name="Nunoura T."/>
            <person name="Hirayama H."/>
            <person name="Takami H."/>
            <person name="Oida H."/>
            <person name="Nishi S."/>
            <person name="Shimamura S."/>
            <person name="Suzuki Y."/>
            <person name="Inagaki F."/>
            <person name="Takai K."/>
            <person name="Nealson K.H."/>
            <person name="Horikoshi K."/>
        </authorList>
    </citation>
    <scope>NUCLEOTIDE SEQUENCE</scope>
</reference>
<feature type="chain" id="PRO_5003597470" evidence="4">
    <location>
        <begin position="21"/>
        <end position="745"/>
    </location>
</feature>
<protein>
    <submittedName>
        <fullName evidence="6">Extracellular solute-binding protein</fullName>
    </submittedName>
</protein>
<dbReference type="Gene3D" id="3.40.190.10">
    <property type="entry name" value="Periplasmic binding protein-like II"/>
    <property type="match status" value="1"/>
</dbReference>
<dbReference type="SUPFAM" id="SSF53850">
    <property type="entry name" value="Periplasmic binding protein-like II"/>
    <property type="match status" value="1"/>
</dbReference>
<dbReference type="Gene3D" id="3.90.76.10">
    <property type="entry name" value="Dipeptide-binding Protein, Domain 1"/>
    <property type="match status" value="1"/>
</dbReference>
<accession>H5SMP1</accession>
<keyword evidence="3 4" id="KW-0732">Signal</keyword>
<dbReference type="CDD" id="cd00995">
    <property type="entry name" value="PBP2_NikA_DppA_OppA_like"/>
    <property type="match status" value="1"/>
</dbReference>
<proteinExistence type="inferred from homology"/>
<dbReference type="Pfam" id="PF00496">
    <property type="entry name" value="SBP_bac_5"/>
    <property type="match status" value="1"/>
</dbReference>
<keyword evidence="2" id="KW-0813">Transport</keyword>
<feature type="domain" description="Solute-binding protein family 5" evidence="5">
    <location>
        <begin position="83"/>
        <end position="568"/>
    </location>
</feature>
<dbReference type="EMBL" id="AP011775">
    <property type="protein sequence ID" value="BAL57427.1"/>
    <property type="molecule type" value="Genomic_DNA"/>
</dbReference>
<evidence type="ECO:0000256" key="2">
    <source>
        <dbReference type="ARBA" id="ARBA00022448"/>
    </source>
</evidence>